<organism evidence="2">
    <name type="scientific">uncultured bacterium EIL4H10</name>
    <dbReference type="NCBI Taxonomy" id="1768203"/>
    <lineage>
        <taxon>Bacteria</taxon>
        <taxon>environmental samples</taxon>
    </lineage>
</organism>
<reference evidence="2" key="1">
    <citation type="journal article" date="2016" name="ISME J.">
        <title>Functional metagenomic screen reveals new and diverse microbial rhodopsins.</title>
        <authorList>
            <person name="Pushkarev A."/>
            <person name="Beja O."/>
        </authorList>
    </citation>
    <scope>NUCLEOTIDE SEQUENCE</scope>
</reference>
<dbReference type="EMBL" id="KT201092">
    <property type="protein sequence ID" value="ALS56269.1"/>
    <property type="molecule type" value="Genomic_DNA"/>
</dbReference>
<protein>
    <recommendedName>
        <fullName evidence="1">Chalcone isomerase domain-containing protein</fullName>
    </recommendedName>
</protein>
<sequence length="158" mass="17768">MQRSYAELPGWVETSPRLVGEARFRLFLFDIYHASLFAPDGIYAGTAPYALKLSYMRDVSRRIIVNASVDEMRRQGANDEAKLAEWAYWMEQNFPNMQNGDDAVMVALEGGGMALYHNQIKLGETDDPAFVKAFFSIWLADNALKPKLSRQLRGLGAG</sequence>
<dbReference type="InterPro" id="IPR016087">
    <property type="entry name" value="Chalcone_isomerase"/>
</dbReference>
<name>A0A0U2X7Q9_9BACT</name>
<dbReference type="AlphaFoldDB" id="A0A0U2X7Q9"/>
<dbReference type="Pfam" id="PF16036">
    <property type="entry name" value="Chalcone_3"/>
    <property type="match status" value="1"/>
</dbReference>
<evidence type="ECO:0000313" key="2">
    <source>
        <dbReference type="EMBL" id="ALS56269.1"/>
    </source>
</evidence>
<accession>A0A0U2X7Q9</accession>
<feature type="domain" description="Chalcone isomerase" evidence="1">
    <location>
        <begin position="26"/>
        <end position="152"/>
    </location>
</feature>
<evidence type="ECO:0000259" key="1">
    <source>
        <dbReference type="Pfam" id="PF16036"/>
    </source>
</evidence>
<proteinExistence type="predicted"/>